<sequence length="414" mass="46200">MGNHMTKHPGTSTATASTTINFRTELDSYEDACRLDQDLQTFDATLQARTNQVITSLAAGVEVRALSFDSLKEVTESLLEMNQEVVKVILECKQDIWNTPELFELVEEYFENSLKTLDFCTALEKCLNRARDSQLLILVALQVFDEESGLEGGKGYVKTLEELKKFKAAGDPFTEEFIKIFQDVYSHQTAMLDKLQTKKKKLDKKLKTTQAWRRVSGIIFATTVAAVLICSVVAAAIAAPPVAAALAAAVPLGSMGTWIDSLWKKYEDAVRGQKDVVRSMEIGSFIVIKDLDNIRVVIDRLEIQIDSLFGNVDFVIEEKAVKIGIEEIKKKVDVFKKNVEDLGAQTDKCIRDVQRARTVDGCGYAFGAQRLSVWQSWSCCDRFSVELDVGPLQCQGASQVKLIAEFVLLWQILS</sequence>
<comment type="caution">
    <text evidence="1">The sequence shown here is derived from an EMBL/GenBank/DDBJ whole genome shotgun (WGS) entry which is preliminary data.</text>
</comment>
<proteinExistence type="predicted"/>
<dbReference type="EMBL" id="CM037152">
    <property type="protein sequence ID" value="KAH7834470.1"/>
    <property type="molecule type" value="Genomic_DNA"/>
</dbReference>
<evidence type="ECO:0000313" key="1">
    <source>
        <dbReference type="EMBL" id="KAH7834470.1"/>
    </source>
</evidence>
<gene>
    <name evidence="1" type="ORF">Vadar_016338</name>
</gene>
<organism evidence="1 2">
    <name type="scientific">Vaccinium darrowii</name>
    <dbReference type="NCBI Taxonomy" id="229202"/>
    <lineage>
        <taxon>Eukaryota</taxon>
        <taxon>Viridiplantae</taxon>
        <taxon>Streptophyta</taxon>
        <taxon>Embryophyta</taxon>
        <taxon>Tracheophyta</taxon>
        <taxon>Spermatophyta</taxon>
        <taxon>Magnoliopsida</taxon>
        <taxon>eudicotyledons</taxon>
        <taxon>Gunneridae</taxon>
        <taxon>Pentapetalae</taxon>
        <taxon>asterids</taxon>
        <taxon>Ericales</taxon>
        <taxon>Ericaceae</taxon>
        <taxon>Vaccinioideae</taxon>
        <taxon>Vaccinieae</taxon>
        <taxon>Vaccinium</taxon>
    </lineage>
</organism>
<protein>
    <submittedName>
        <fullName evidence="1">Uncharacterized protein</fullName>
    </submittedName>
</protein>
<evidence type="ECO:0000313" key="2">
    <source>
        <dbReference type="Proteomes" id="UP000828048"/>
    </source>
</evidence>
<keyword evidence="2" id="KW-1185">Reference proteome</keyword>
<name>A0ACB7X1P7_9ERIC</name>
<dbReference type="Proteomes" id="UP000828048">
    <property type="component" value="Chromosome 2"/>
</dbReference>
<reference evidence="1 2" key="1">
    <citation type="journal article" date="2021" name="Hortic Res">
        <title>High-quality reference genome and annotation aids understanding of berry development for evergreen blueberry (Vaccinium darrowii).</title>
        <authorList>
            <person name="Yu J."/>
            <person name="Hulse-Kemp A.M."/>
            <person name="Babiker E."/>
            <person name="Staton M."/>
        </authorList>
    </citation>
    <scope>NUCLEOTIDE SEQUENCE [LARGE SCALE GENOMIC DNA]</scope>
    <source>
        <strain evidence="2">cv. NJ 8807/NJ 8810</strain>
        <tissue evidence="1">Young leaf</tissue>
    </source>
</reference>
<accession>A0ACB7X1P7</accession>